<organism evidence="1 2">
    <name type="scientific">Hypoxylon rubiginosum</name>
    <dbReference type="NCBI Taxonomy" id="110542"/>
    <lineage>
        <taxon>Eukaryota</taxon>
        <taxon>Fungi</taxon>
        <taxon>Dikarya</taxon>
        <taxon>Ascomycota</taxon>
        <taxon>Pezizomycotina</taxon>
        <taxon>Sordariomycetes</taxon>
        <taxon>Xylariomycetidae</taxon>
        <taxon>Xylariales</taxon>
        <taxon>Hypoxylaceae</taxon>
        <taxon>Hypoxylon</taxon>
    </lineage>
</organism>
<keyword evidence="2" id="KW-1185">Reference proteome</keyword>
<protein>
    <submittedName>
        <fullName evidence="1">Uncharacterized protein</fullName>
    </submittedName>
</protein>
<evidence type="ECO:0000313" key="2">
    <source>
        <dbReference type="Proteomes" id="UP001497680"/>
    </source>
</evidence>
<dbReference type="EMBL" id="MU394397">
    <property type="protein sequence ID" value="KAI6081403.1"/>
    <property type="molecule type" value="Genomic_DNA"/>
</dbReference>
<proteinExistence type="predicted"/>
<evidence type="ECO:0000313" key="1">
    <source>
        <dbReference type="EMBL" id="KAI6081403.1"/>
    </source>
</evidence>
<sequence>MSGVLTQEDIDYILAHKDDSYKPNIIICTSICGFFSILIVLLRLYSRYIARGRLRLDLSDVLFLIAWVVFVMSDVSFAVFSAYGGGRHFLFVENLYALQIISLEMEVVYFFTITFIKCSILALYKSIFPQHRFHYLLRAAALFVCAWAIAGSFVTIFQCTPVSFLWNRNQTGFCINYGASLLVFGVFNIITDFVILAMPIPLVRQLNIPNSKKRILIILFAAGCSACIASIVRLVFTLSIGEIDGPYTAVPAGFVSIAELTMGLLASSIPTYGPLYDKFIRKSAVPSGKGSSATNESNTIGNSYNYTKGSQYSGQISAGQSTIGPNAGIRVTDQFELVRHVNRNGDWIRVEDEDEELQLFTPGTGSIP</sequence>
<comment type="caution">
    <text evidence="1">The sequence shown here is derived from an EMBL/GenBank/DDBJ whole genome shotgun (WGS) entry which is preliminary data.</text>
</comment>
<name>A0ACC0CLQ7_9PEZI</name>
<reference evidence="1 2" key="1">
    <citation type="journal article" date="2022" name="New Phytol.">
        <title>Ecological generalism drives hyperdiversity of secondary metabolite gene clusters in xylarialean endophytes.</title>
        <authorList>
            <person name="Franco M.E.E."/>
            <person name="Wisecaver J.H."/>
            <person name="Arnold A.E."/>
            <person name="Ju Y.M."/>
            <person name="Slot J.C."/>
            <person name="Ahrendt S."/>
            <person name="Moore L.P."/>
            <person name="Eastman K.E."/>
            <person name="Scott K."/>
            <person name="Konkel Z."/>
            <person name="Mondo S.J."/>
            <person name="Kuo A."/>
            <person name="Hayes R.D."/>
            <person name="Haridas S."/>
            <person name="Andreopoulos B."/>
            <person name="Riley R."/>
            <person name="LaButti K."/>
            <person name="Pangilinan J."/>
            <person name="Lipzen A."/>
            <person name="Amirebrahimi M."/>
            <person name="Yan J."/>
            <person name="Adam C."/>
            <person name="Keymanesh K."/>
            <person name="Ng V."/>
            <person name="Louie K."/>
            <person name="Northen T."/>
            <person name="Drula E."/>
            <person name="Henrissat B."/>
            <person name="Hsieh H.M."/>
            <person name="Youens-Clark K."/>
            <person name="Lutzoni F."/>
            <person name="Miadlikowska J."/>
            <person name="Eastwood D.C."/>
            <person name="Hamelin R.C."/>
            <person name="Grigoriev I.V."/>
            <person name="U'Ren J.M."/>
        </authorList>
    </citation>
    <scope>NUCLEOTIDE SEQUENCE [LARGE SCALE GENOMIC DNA]</scope>
    <source>
        <strain evidence="1 2">ER1909</strain>
    </source>
</reference>
<accession>A0ACC0CLQ7</accession>
<gene>
    <name evidence="1" type="ORF">F4821DRAFT_27327</name>
</gene>
<dbReference type="Proteomes" id="UP001497680">
    <property type="component" value="Unassembled WGS sequence"/>
</dbReference>